<dbReference type="InterPro" id="IPR004713">
    <property type="entry name" value="CaH_exchang"/>
</dbReference>
<dbReference type="GO" id="GO:0015369">
    <property type="term" value="F:calcium:proton antiporter activity"/>
    <property type="evidence" value="ECO:0007669"/>
    <property type="project" value="TreeGrafter"/>
</dbReference>
<accession>A0A8H6RYS2</accession>
<comment type="caution">
    <text evidence="11">The sequence shown here is derived from an EMBL/GenBank/DDBJ whole genome shotgun (WGS) entry which is preliminary data.</text>
</comment>
<evidence type="ECO:0000256" key="5">
    <source>
        <dbReference type="ARBA" id="ARBA00022989"/>
    </source>
</evidence>
<feature type="transmembrane region" description="Helical" evidence="9">
    <location>
        <begin position="517"/>
        <end position="534"/>
    </location>
</feature>
<evidence type="ECO:0000256" key="2">
    <source>
        <dbReference type="ARBA" id="ARBA00008170"/>
    </source>
</evidence>
<dbReference type="FunFam" id="1.20.1420.30:FF:000024">
    <property type="entry name" value="Calcium/proton exchanger, variant"/>
    <property type="match status" value="1"/>
</dbReference>
<feature type="transmembrane region" description="Helical" evidence="9">
    <location>
        <begin position="286"/>
        <end position="307"/>
    </location>
</feature>
<dbReference type="OrthoDB" id="1699231at2759"/>
<feature type="transmembrane region" description="Helical" evidence="9">
    <location>
        <begin position="208"/>
        <end position="232"/>
    </location>
</feature>
<dbReference type="GO" id="GO:0000329">
    <property type="term" value="C:fungal-type vacuole membrane"/>
    <property type="evidence" value="ECO:0007669"/>
    <property type="project" value="TreeGrafter"/>
</dbReference>
<dbReference type="Pfam" id="PF01699">
    <property type="entry name" value="Na_Ca_ex"/>
    <property type="match status" value="2"/>
</dbReference>
<feature type="transmembrane region" description="Helical" evidence="9">
    <location>
        <begin position="482"/>
        <end position="505"/>
    </location>
</feature>
<feature type="transmembrane region" description="Helical" evidence="9">
    <location>
        <begin position="541"/>
        <end position="561"/>
    </location>
</feature>
<dbReference type="GO" id="GO:0012505">
    <property type="term" value="C:endomembrane system"/>
    <property type="evidence" value="ECO:0007669"/>
    <property type="project" value="UniProtKB-SubCell"/>
</dbReference>
<evidence type="ECO:0000313" key="11">
    <source>
        <dbReference type="EMBL" id="KAF7289804.1"/>
    </source>
</evidence>
<evidence type="ECO:0000256" key="3">
    <source>
        <dbReference type="ARBA" id="ARBA00022448"/>
    </source>
</evidence>
<evidence type="ECO:0000259" key="10">
    <source>
        <dbReference type="Pfam" id="PF01699"/>
    </source>
</evidence>
<comment type="similarity">
    <text evidence="2">Belongs to the Ca(2+):cation antiporter (CaCA) (TC 2.A.19) family.</text>
</comment>
<feature type="transmembrane region" description="Helical" evidence="9">
    <location>
        <begin position="411"/>
        <end position="431"/>
    </location>
</feature>
<dbReference type="EMBL" id="JACAZF010000016">
    <property type="protein sequence ID" value="KAF7289804.1"/>
    <property type="molecule type" value="Genomic_DNA"/>
</dbReference>
<feature type="transmembrane region" description="Helical" evidence="9">
    <location>
        <begin position="120"/>
        <end position="142"/>
    </location>
</feature>
<feature type="transmembrane region" description="Helical" evidence="9">
    <location>
        <begin position="180"/>
        <end position="202"/>
    </location>
</feature>
<feature type="region of interest" description="Disordered" evidence="8">
    <location>
        <begin position="33"/>
        <end position="61"/>
    </location>
</feature>
<protein>
    <recommendedName>
        <fullName evidence="10">Sodium/calcium exchanger membrane region domain-containing protein</fullName>
    </recommendedName>
</protein>
<feature type="domain" description="Sodium/calcium exchanger membrane region" evidence="10">
    <location>
        <begin position="148"/>
        <end position="282"/>
    </location>
</feature>
<dbReference type="RefSeq" id="XP_037213533.1">
    <property type="nucleotide sequence ID" value="XM_037369977.1"/>
</dbReference>
<sequence>MSSQSESLTVQQQGIYTTHTLVPIVTASSIATNDSRRPLRKRSTHTLTRAEEGQGQSYPEPIARRRTTVASQQSLQGGVRTQSGWEAIKNALARVNWNNPFTPAKKLAPSPNISTSIRNIIFYSWFNLLLSFIPVSFTLHFAVPEQHAAIFSTSFIGIIPLAHLLSFATEEVSLRVGQAMAGLINATLGNVVELIVAIIALIHCELDIVQSSLIGSILGNLLLVLGMCFFLGGMRFSEQGFAMGAAQLNSSLLTLSVVAVLLPMLYKFSADSSGADEIQTQVQILRFSHGMALILLFGNLSLPFSFVSNAHYGAVYGGYLVFQLVSHKEVYADDSADILISTPWIRDRVSAGQCESPTVELQVFPPTPTTRVPPVAPMQCANLTSEPEETESRTGLQAIREQSEQIPTPELHIAVCLGLLVIVTVLVALVAEYLVDSINGLTESGKVSKAFVGIVLLPIAGNIAEHVSAVTSSVKDKLTLSLSIAVGSSIQIALFVIPLIVIVGWGADKPMSFLFDPMQAVCLLLAVLTVNYVVADGKSNWLEGMILIALYCIIGTLFFFYSTPTQAIALACK</sequence>
<keyword evidence="6" id="KW-0406">Ion transport</keyword>
<dbReference type="PANTHER" id="PTHR31503:SF20">
    <property type="entry name" value="CA(2+)_H(+) EXCHANGER, PUTATIVE (EUROFUNG)-RELATED"/>
    <property type="match status" value="1"/>
</dbReference>
<keyword evidence="5 9" id="KW-1133">Transmembrane helix</keyword>
<dbReference type="Gene3D" id="1.20.1420.30">
    <property type="entry name" value="NCX, central ion-binding region"/>
    <property type="match status" value="2"/>
</dbReference>
<evidence type="ECO:0000256" key="7">
    <source>
        <dbReference type="ARBA" id="ARBA00023136"/>
    </source>
</evidence>
<evidence type="ECO:0000256" key="1">
    <source>
        <dbReference type="ARBA" id="ARBA00004127"/>
    </source>
</evidence>
<proteinExistence type="inferred from homology"/>
<evidence type="ECO:0000256" key="4">
    <source>
        <dbReference type="ARBA" id="ARBA00022692"/>
    </source>
</evidence>
<dbReference type="AlphaFoldDB" id="A0A8H6RYS2"/>
<evidence type="ECO:0000256" key="9">
    <source>
        <dbReference type="SAM" id="Phobius"/>
    </source>
</evidence>
<keyword evidence="4 9" id="KW-0812">Transmembrane</keyword>
<evidence type="ECO:0000313" key="12">
    <source>
        <dbReference type="Proteomes" id="UP000636479"/>
    </source>
</evidence>
<evidence type="ECO:0000256" key="6">
    <source>
        <dbReference type="ARBA" id="ARBA00023065"/>
    </source>
</evidence>
<evidence type="ECO:0000256" key="8">
    <source>
        <dbReference type="SAM" id="MobiDB-lite"/>
    </source>
</evidence>
<keyword evidence="12" id="KW-1185">Reference proteome</keyword>
<dbReference type="Proteomes" id="UP000636479">
    <property type="component" value="Unassembled WGS sequence"/>
</dbReference>
<feature type="transmembrane region" description="Helical" evidence="9">
    <location>
        <begin position="244"/>
        <end position="266"/>
    </location>
</feature>
<feature type="domain" description="Sodium/calcium exchanger membrane region" evidence="10">
    <location>
        <begin position="417"/>
        <end position="558"/>
    </location>
</feature>
<feature type="transmembrane region" description="Helical" evidence="9">
    <location>
        <begin position="451"/>
        <end position="470"/>
    </location>
</feature>
<dbReference type="InterPro" id="IPR044880">
    <property type="entry name" value="NCX_ion-bd_dom_sf"/>
</dbReference>
<reference evidence="11" key="1">
    <citation type="submission" date="2020-05" db="EMBL/GenBank/DDBJ databases">
        <title>Mycena genomes resolve the evolution of fungal bioluminescence.</title>
        <authorList>
            <person name="Tsai I.J."/>
        </authorList>
    </citation>
    <scope>NUCLEOTIDE SEQUENCE</scope>
    <source>
        <strain evidence="11">171206Taipei</strain>
    </source>
</reference>
<dbReference type="GO" id="GO:0006874">
    <property type="term" value="P:intracellular calcium ion homeostasis"/>
    <property type="evidence" value="ECO:0007669"/>
    <property type="project" value="TreeGrafter"/>
</dbReference>
<feature type="transmembrane region" description="Helical" evidence="9">
    <location>
        <begin position="148"/>
        <end position="168"/>
    </location>
</feature>
<dbReference type="PANTHER" id="PTHR31503">
    <property type="entry name" value="VACUOLAR CALCIUM ION TRANSPORTER"/>
    <property type="match status" value="1"/>
</dbReference>
<comment type="subcellular location">
    <subcellularLocation>
        <location evidence="1">Endomembrane system</location>
        <topology evidence="1">Multi-pass membrane protein</topology>
    </subcellularLocation>
</comment>
<dbReference type="GeneID" id="59352493"/>
<gene>
    <name evidence="11" type="ORF">MIND_01354700</name>
</gene>
<name>A0A8H6RYS2_9AGAR</name>
<organism evidence="11 12">
    <name type="scientific">Mycena indigotica</name>
    <dbReference type="NCBI Taxonomy" id="2126181"/>
    <lineage>
        <taxon>Eukaryota</taxon>
        <taxon>Fungi</taxon>
        <taxon>Dikarya</taxon>
        <taxon>Basidiomycota</taxon>
        <taxon>Agaricomycotina</taxon>
        <taxon>Agaricomycetes</taxon>
        <taxon>Agaricomycetidae</taxon>
        <taxon>Agaricales</taxon>
        <taxon>Marasmiineae</taxon>
        <taxon>Mycenaceae</taxon>
        <taxon>Mycena</taxon>
    </lineage>
</organism>
<keyword evidence="7 9" id="KW-0472">Membrane</keyword>
<keyword evidence="3" id="KW-0813">Transport</keyword>
<dbReference type="InterPro" id="IPR004837">
    <property type="entry name" value="NaCa_Exmemb"/>
</dbReference>